<dbReference type="PANTHER" id="PTHR33055">
    <property type="entry name" value="TRANSPOSASE FOR INSERTION SEQUENCE ELEMENT IS1111A"/>
    <property type="match status" value="1"/>
</dbReference>
<organism evidence="3 4">
    <name type="scientific">Ruegeria denitrificans</name>
    <dbReference type="NCBI Taxonomy" id="1715692"/>
    <lineage>
        <taxon>Bacteria</taxon>
        <taxon>Pseudomonadati</taxon>
        <taxon>Pseudomonadota</taxon>
        <taxon>Alphaproteobacteria</taxon>
        <taxon>Rhodobacterales</taxon>
        <taxon>Roseobacteraceae</taxon>
        <taxon>Ruegeria</taxon>
    </lineage>
</organism>
<dbReference type="GO" id="GO:0006313">
    <property type="term" value="P:DNA transposition"/>
    <property type="evidence" value="ECO:0007669"/>
    <property type="project" value="InterPro"/>
</dbReference>
<keyword evidence="4" id="KW-1185">Reference proteome</keyword>
<evidence type="ECO:0000259" key="1">
    <source>
        <dbReference type="Pfam" id="PF01548"/>
    </source>
</evidence>
<gene>
    <name evidence="3" type="ORF">RUE5091_02311</name>
</gene>
<dbReference type="Proteomes" id="UP000051260">
    <property type="component" value="Unassembled WGS sequence"/>
</dbReference>
<dbReference type="GO" id="GO:0004803">
    <property type="term" value="F:transposase activity"/>
    <property type="evidence" value="ECO:0007669"/>
    <property type="project" value="InterPro"/>
</dbReference>
<dbReference type="NCBIfam" id="NF033542">
    <property type="entry name" value="transpos_IS110"/>
    <property type="match status" value="1"/>
</dbReference>
<dbReference type="InterPro" id="IPR003346">
    <property type="entry name" value="Transposase_20"/>
</dbReference>
<evidence type="ECO:0000259" key="2">
    <source>
        <dbReference type="Pfam" id="PF02371"/>
    </source>
</evidence>
<feature type="domain" description="Transposase IS116/IS110/IS902 C-terminal" evidence="2">
    <location>
        <begin position="217"/>
        <end position="293"/>
    </location>
</feature>
<protein>
    <submittedName>
        <fullName evidence="3">Transposase IS116/IS110/IS902 family protein</fullName>
    </submittedName>
</protein>
<dbReference type="InterPro" id="IPR002525">
    <property type="entry name" value="Transp_IS110-like_N"/>
</dbReference>
<dbReference type="AlphaFoldDB" id="A0A0P1IS71"/>
<evidence type="ECO:0000313" key="4">
    <source>
        <dbReference type="Proteomes" id="UP000051260"/>
    </source>
</evidence>
<dbReference type="GO" id="GO:0003677">
    <property type="term" value="F:DNA binding"/>
    <property type="evidence" value="ECO:0007669"/>
    <property type="project" value="InterPro"/>
</dbReference>
<dbReference type="OrthoDB" id="8261795at2"/>
<dbReference type="RefSeq" id="WP_058282018.1">
    <property type="nucleotide sequence ID" value="NZ_CYUD01000006.1"/>
</dbReference>
<proteinExistence type="predicted"/>
<evidence type="ECO:0000313" key="3">
    <source>
        <dbReference type="EMBL" id="CUK01918.1"/>
    </source>
</evidence>
<dbReference type="EMBL" id="CYUD01000006">
    <property type="protein sequence ID" value="CUK01918.1"/>
    <property type="molecule type" value="Genomic_DNA"/>
</dbReference>
<dbReference type="Pfam" id="PF01548">
    <property type="entry name" value="DEDD_Tnp_IS110"/>
    <property type="match status" value="1"/>
</dbReference>
<reference evidence="4" key="1">
    <citation type="submission" date="2015-09" db="EMBL/GenBank/DDBJ databases">
        <authorList>
            <person name="Rodrigo-Torres L."/>
            <person name="Arahal D.R."/>
        </authorList>
    </citation>
    <scope>NUCLEOTIDE SEQUENCE [LARGE SCALE GENOMIC DNA]</scope>
    <source>
        <strain evidence="4">CECT 5091</strain>
    </source>
</reference>
<dbReference type="PANTHER" id="PTHR33055:SF3">
    <property type="entry name" value="PUTATIVE TRANSPOSASE FOR IS117-RELATED"/>
    <property type="match status" value="1"/>
</dbReference>
<sequence>MKNYVGLDVSLTNCAVCVLQEDGTRVFEGECSTDPDEIIKTIYLNADCVERIVHESGPLSIWLSRELDRRGVPVVCIDARAAHKALSARMNKSDRSDAEALAQLARTGWYREVHIKSENSDRLRLLLSARERLVRIRMDIEGQARGILKTFGIRLGVVRKGRSRRDFRDQLSEIVSGDPILEVVFASMIKVHETVCHKTTDLDAEIQKYAKDCPLARRLTSVPGVGPIVALSFIATIDDATRFRRAVDVGAYLGLTPRRYQSGETDWSGRISKRGDQSMRKLLYEAANILIQRVAKFSPLKGWAMRLVQRKGLKKATVATARKMAVILTRLWRDGTEFAWTKEALPA</sequence>
<name>A0A0P1IS71_9RHOB</name>
<accession>A0A0P1IS71</accession>
<dbReference type="InterPro" id="IPR047650">
    <property type="entry name" value="Transpos_IS110"/>
</dbReference>
<dbReference type="Pfam" id="PF02371">
    <property type="entry name" value="Transposase_20"/>
    <property type="match status" value="1"/>
</dbReference>
<feature type="domain" description="Transposase IS110-like N-terminal" evidence="1">
    <location>
        <begin position="5"/>
        <end position="150"/>
    </location>
</feature>